<evidence type="ECO:0000256" key="1">
    <source>
        <dbReference type="ARBA" id="ARBA00004442"/>
    </source>
</evidence>
<keyword evidence="6" id="KW-1185">Reference proteome</keyword>
<proteinExistence type="predicted"/>
<reference evidence="6" key="1">
    <citation type="submission" date="2016-10" db="EMBL/GenBank/DDBJ databases">
        <authorList>
            <person name="Varghese N."/>
            <person name="Submissions S."/>
        </authorList>
    </citation>
    <scope>NUCLEOTIDE SEQUENCE [LARGE SCALE GENOMIC DNA]</scope>
    <source>
        <strain evidence="6">CGMCC 1.11014</strain>
    </source>
</reference>
<evidence type="ECO:0000256" key="3">
    <source>
        <dbReference type="ARBA" id="ARBA00023237"/>
    </source>
</evidence>
<accession>A0A1I7IBA8</accession>
<evidence type="ECO:0000313" key="6">
    <source>
        <dbReference type="Proteomes" id="UP000199391"/>
    </source>
</evidence>
<dbReference type="InterPro" id="IPR036942">
    <property type="entry name" value="Beta-barrel_TonB_sf"/>
</dbReference>
<dbReference type="RefSeq" id="WP_093555455.1">
    <property type="nucleotide sequence ID" value="NZ_FPBO01000007.1"/>
</dbReference>
<dbReference type="EMBL" id="FPBO01000007">
    <property type="protein sequence ID" value="SFU70252.1"/>
    <property type="molecule type" value="Genomic_DNA"/>
</dbReference>
<gene>
    <name evidence="5" type="ORF">SAMN05216552_1007244</name>
</gene>
<dbReference type="Pfam" id="PF00593">
    <property type="entry name" value="TonB_dep_Rec_b-barrel"/>
    <property type="match status" value="1"/>
</dbReference>
<dbReference type="InterPro" id="IPR000531">
    <property type="entry name" value="Beta-barrel_TonB"/>
</dbReference>
<dbReference type="GO" id="GO:0009279">
    <property type="term" value="C:cell outer membrane"/>
    <property type="evidence" value="ECO:0007669"/>
    <property type="project" value="UniProtKB-SubCell"/>
</dbReference>
<evidence type="ECO:0000256" key="2">
    <source>
        <dbReference type="ARBA" id="ARBA00023136"/>
    </source>
</evidence>
<keyword evidence="3" id="KW-0998">Cell outer membrane</keyword>
<protein>
    <submittedName>
        <fullName evidence="5">Iron complex outermembrane recepter protein</fullName>
    </submittedName>
</protein>
<sequence length="200" mass="22220">MSCNEDDAENRYDTRADQYMVTGRAQRVVNQGTTLMAEYQIDLALSVKSITAHRKSSSYAPIDFDSLNTPLFQAPGIHGDDQTSQEFQPTYSGSTLQGVAGVFYMKARVFNEFDVLYGAPTGPLSLYTLGDIDSETWAAFADVSYNVSDTFNINVGGRYTDDGRRARISIPMRVCRRLGFRRDSVASGWRGGIDAPRPRQ</sequence>
<dbReference type="STRING" id="1035707.SAMN05216552_1007244"/>
<dbReference type="Gene3D" id="2.40.170.20">
    <property type="entry name" value="TonB-dependent receptor, beta-barrel domain"/>
    <property type="match status" value="1"/>
</dbReference>
<organism evidence="5 6">
    <name type="scientific">Pseudoduganella namucuonensis</name>
    <dbReference type="NCBI Taxonomy" id="1035707"/>
    <lineage>
        <taxon>Bacteria</taxon>
        <taxon>Pseudomonadati</taxon>
        <taxon>Pseudomonadota</taxon>
        <taxon>Betaproteobacteria</taxon>
        <taxon>Burkholderiales</taxon>
        <taxon>Oxalobacteraceae</taxon>
        <taxon>Telluria group</taxon>
        <taxon>Pseudoduganella</taxon>
    </lineage>
</organism>
<name>A0A1I7IBA8_9BURK</name>
<dbReference type="SUPFAM" id="SSF56935">
    <property type="entry name" value="Porins"/>
    <property type="match status" value="1"/>
</dbReference>
<dbReference type="OrthoDB" id="8538693at2"/>
<feature type="domain" description="TonB-dependent receptor-like beta-barrel" evidence="4">
    <location>
        <begin position="14"/>
        <end position="162"/>
    </location>
</feature>
<evidence type="ECO:0000259" key="4">
    <source>
        <dbReference type="Pfam" id="PF00593"/>
    </source>
</evidence>
<evidence type="ECO:0000313" key="5">
    <source>
        <dbReference type="EMBL" id="SFU70252.1"/>
    </source>
</evidence>
<comment type="subcellular location">
    <subcellularLocation>
        <location evidence="1">Cell outer membrane</location>
    </subcellularLocation>
</comment>
<dbReference type="AlphaFoldDB" id="A0A1I7IBA8"/>
<dbReference type="Proteomes" id="UP000199391">
    <property type="component" value="Unassembled WGS sequence"/>
</dbReference>
<keyword evidence="2" id="KW-0472">Membrane</keyword>